<organism evidence="1 2">
    <name type="scientific">Diversispora epigaea</name>
    <dbReference type="NCBI Taxonomy" id="1348612"/>
    <lineage>
        <taxon>Eukaryota</taxon>
        <taxon>Fungi</taxon>
        <taxon>Fungi incertae sedis</taxon>
        <taxon>Mucoromycota</taxon>
        <taxon>Glomeromycotina</taxon>
        <taxon>Glomeromycetes</taxon>
        <taxon>Diversisporales</taxon>
        <taxon>Diversisporaceae</taxon>
        <taxon>Diversispora</taxon>
    </lineage>
</organism>
<dbReference type="Proteomes" id="UP000266861">
    <property type="component" value="Unassembled WGS sequence"/>
</dbReference>
<evidence type="ECO:0000313" key="1">
    <source>
        <dbReference type="EMBL" id="RHZ78915.1"/>
    </source>
</evidence>
<protein>
    <submittedName>
        <fullName evidence="1">Uncharacterized protein</fullName>
    </submittedName>
</protein>
<accession>A0A397ISF4</accession>
<gene>
    <name evidence="1" type="ORF">Glove_155g126</name>
</gene>
<comment type="caution">
    <text evidence="1">The sequence shown here is derived from an EMBL/GenBank/DDBJ whole genome shotgun (WGS) entry which is preliminary data.</text>
</comment>
<dbReference type="AlphaFoldDB" id="A0A397ISF4"/>
<dbReference type="EMBL" id="PQFF01000146">
    <property type="protein sequence ID" value="RHZ78915.1"/>
    <property type="molecule type" value="Genomic_DNA"/>
</dbReference>
<reference evidence="1 2" key="1">
    <citation type="submission" date="2018-08" db="EMBL/GenBank/DDBJ databases">
        <title>Genome and evolution of the arbuscular mycorrhizal fungus Diversispora epigaea (formerly Glomus versiforme) and its bacterial endosymbionts.</title>
        <authorList>
            <person name="Sun X."/>
            <person name="Fei Z."/>
            <person name="Harrison M."/>
        </authorList>
    </citation>
    <scope>NUCLEOTIDE SEQUENCE [LARGE SCALE GENOMIC DNA]</scope>
    <source>
        <strain evidence="1 2">IT104</strain>
    </source>
</reference>
<name>A0A397ISF4_9GLOM</name>
<sequence length="130" mass="15117">MTILILPVKPKKEVDLHFTLLHQFPPFVTTDTTDRTSPIKILLKATRDLDYTRDKVLILLEFYYLSLYSELPSGMFSENMFDACTIELERLISNLSRKESIDTSIQLISRTNILLCCMIMIDYNYLANKS</sequence>
<proteinExistence type="predicted"/>
<evidence type="ECO:0000313" key="2">
    <source>
        <dbReference type="Proteomes" id="UP000266861"/>
    </source>
</evidence>
<keyword evidence="2" id="KW-1185">Reference proteome</keyword>